<evidence type="ECO:0000256" key="1">
    <source>
        <dbReference type="SAM" id="MobiDB-lite"/>
    </source>
</evidence>
<evidence type="ECO:0000256" key="2">
    <source>
        <dbReference type="SAM" id="SignalP"/>
    </source>
</evidence>
<dbReference type="PROSITE" id="PS51257">
    <property type="entry name" value="PROKAR_LIPOPROTEIN"/>
    <property type="match status" value="1"/>
</dbReference>
<evidence type="ECO:0008006" key="5">
    <source>
        <dbReference type="Google" id="ProtNLM"/>
    </source>
</evidence>
<evidence type="ECO:0000313" key="3">
    <source>
        <dbReference type="EMBL" id="KEO96609.1"/>
    </source>
</evidence>
<protein>
    <recommendedName>
        <fullName evidence="5">Lipoprotein</fullName>
    </recommendedName>
</protein>
<dbReference type="KEGG" id="elq:Ga0102493_11960"/>
<name>A0A074MT17_9SPHN</name>
<comment type="caution">
    <text evidence="3">The sequence shown here is derived from an EMBL/GenBank/DDBJ whole genome shotgun (WGS) entry which is preliminary data.</text>
</comment>
<feature type="region of interest" description="Disordered" evidence="1">
    <location>
        <begin position="42"/>
        <end position="63"/>
    </location>
</feature>
<dbReference type="OrthoDB" id="7428913at2"/>
<dbReference type="Proteomes" id="UP000027866">
    <property type="component" value="Unassembled WGS sequence"/>
</dbReference>
<dbReference type="AlphaFoldDB" id="A0A074MT17"/>
<gene>
    <name evidence="3" type="ORF">EH32_10300</name>
</gene>
<feature type="compositionally biased region" description="Basic and acidic residues" evidence="1">
    <location>
        <begin position="47"/>
        <end position="63"/>
    </location>
</feature>
<keyword evidence="2" id="KW-0732">Signal</keyword>
<evidence type="ECO:0000313" key="4">
    <source>
        <dbReference type="Proteomes" id="UP000027866"/>
    </source>
</evidence>
<proteinExistence type="predicted"/>
<dbReference type="EMBL" id="JMIX01000005">
    <property type="protein sequence ID" value="KEO96609.1"/>
    <property type="molecule type" value="Genomic_DNA"/>
</dbReference>
<dbReference type="PATRIC" id="fig|39960.10.peg.23"/>
<feature type="chain" id="PRO_5001697494" description="Lipoprotein" evidence="2">
    <location>
        <begin position="24"/>
        <end position="111"/>
    </location>
</feature>
<keyword evidence="4" id="KW-1185">Reference proteome</keyword>
<accession>A0A074MT17</accession>
<organism evidence="3 4">
    <name type="scientific">Erythrobacter litoralis</name>
    <dbReference type="NCBI Taxonomy" id="39960"/>
    <lineage>
        <taxon>Bacteria</taxon>
        <taxon>Pseudomonadati</taxon>
        <taxon>Pseudomonadota</taxon>
        <taxon>Alphaproteobacteria</taxon>
        <taxon>Sphingomonadales</taxon>
        <taxon>Erythrobacteraceae</taxon>
        <taxon>Erythrobacter/Porphyrobacter group</taxon>
        <taxon>Erythrobacter</taxon>
    </lineage>
</organism>
<reference evidence="3 4" key="1">
    <citation type="submission" date="2014-04" db="EMBL/GenBank/DDBJ databases">
        <title>A comprehensive comparison of genomes of Erythrobacter spp. Strains.</title>
        <authorList>
            <person name="Zheng Q."/>
        </authorList>
    </citation>
    <scope>NUCLEOTIDE SEQUENCE [LARGE SCALE GENOMIC DNA]</scope>
    <source>
        <strain evidence="3 4">DSM 8509</strain>
    </source>
</reference>
<feature type="signal peptide" evidence="2">
    <location>
        <begin position="1"/>
        <end position="23"/>
    </location>
</feature>
<sequence length="111" mass="12240">MRASLSLAALLALPLLSGCLARAAVDVVTFPVRAAGEVVDVATTSQSERDEKRGRELRKREERLGKLERDYDDEIADCEKGDERACEKARQTWAEMEEIRASLPAPPPDGD</sequence>